<evidence type="ECO:0000313" key="2">
    <source>
        <dbReference type="EMBL" id="MDR9778036.1"/>
    </source>
</evidence>
<dbReference type="Gene3D" id="3.30.870.10">
    <property type="entry name" value="Endonuclease Chain A"/>
    <property type="match status" value="1"/>
</dbReference>
<dbReference type="InterPro" id="IPR001736">
    <property type="entry name" value="PLipase_D/transphosphatidylase"/>
</dbReference>
<evidence type="ECO:0000313" key="3">
    <source>
        <dbReference type="Proteomes" id="UP001268610"/>
    </source>
</evidence>
<dbReference type="PROSITE" id="PS50035">
    <property type="entry name" value="PLD"/>
    <property type="match status" value="1"/>
</dbReference>
<dbReference type="EMBL" id="JAVLSF010000401">
    <property type="protein sequence ID" value="MDR9778036.1"/>
    <property type="molecule type" value="Genomic_DNA"/>
</dbReference>
<dbReference type="AlphaFoldDB" id="A0AAJ2LRN7"/>
<dbReference type="CDD" id="cd09111">
    <property type="entry name" value="PLDc_ymdC_like_1"/>
    <property type="match status" value="1"/>
</dbReference>
<name>A0AAJ2LRN7_9HYPH</name>
<dbReference type="SUPFAM" id="SSF56024">
    <property type="entry name" value="Phospholipase D/nuclease"/>
    <property type="match status" value="1"/>
</dbReference>
<sequence>ISQHPNFEVRLFNPFMYRNWRSLNYVLDFKRNNRRMHNKTFIADSQVALIGGRNISNQYYDAGESFQFSDIDVLMVGKVVPDVAQSFDDYWNYQMSYPATQIIDKADHQLTLDQLRRQLGDYRATIPAQNYLEIAKEQAEFYNWLQKTPDLDWVNANLVLDPPEKINDTADSEQYLLAQLQKL</sequence>
<feature type="non-terminal residue" evidence="2">
    <location>
        <position position="183"/>
    </location>
</feature>
<evidence type="ECO:0000259" key="1">
    <source>
        <dbReference type="PROSITE" id="PS50035"/>
    </source>
</evidence>
<dbReference type="Proteomes" id="UP001268610">
    <property type="component" value="Unassembled WGS sequence"/>
</dbReference>
<dbReference type="PANTHER" id="PTHR21248:SF12">
    <property type="entry name" value="CARDIOLIPIN SYNTHASE C"/>
    <property type="match status" value="1"/>
</dbReference>
<proteinExistence type="predicted"/>
<feature type="non-terminal residue" evidence="2">
    <location>
        <position position="1"/>
    </location>
</feature>
<feature type="domain" description="PLD phosphodiesterase" evidence="1">
    <location>
        <begin position="32"/>
        <end position="59"/>
    </location>
</feature>
<comment type="caution">
    <text evidence="2">The sequence shown here is derived from an EMBL/GenBank/DDBJ whole genome shotgun (WGS) entry which is preliminary data.</text>
</comment>
<dbReference type="GO" id="GO:0032049">
    <property type="term" value="P:cardiolipin biosynthetic process"/>
    <property type="evidence" value="ECO:0007669"/>
    <property type="project" value="TreeGrafter"/>
</dbReference>
<dbReference type="PANTHER" id="PTHR21248">
    <property type="entry name" value="CARDIOLIPIN SYNTHASE"/>
    <property type="match status" value="1"/>
</dbReference>
<protein>
    <recommendedName>
        <fullName evidence="1">PLD phosphodiesterase domain-containing protein</fullName>
    </recommendedName>
</protein>
<dbReference type="SMART" id="SM00155">
    <property type="entry name" value="PLDc"/>
    <property type="match status" value="1"/>
</dbReference>
<gene>
    <name evidence="2" type="ORF">RJJ65_36490</name>
</gene>
<organism evidence="2 3">
    <name type="scientific">Rhizobium hidalgonense</name>
    <dbReference type="NCBI Taxonomy" id="1538159"/>
    <lineage>
        <taxon>Bacteria</taxon>
        <taxon>Pseudomonadati</taxon>
        <taxon>Pseudomonadota</taxon>
        <taxon>Alphaproteobacteria</taxon>
        <taxon>Hyphomicrobiales</taxon>
        <taxon>Rhizobiaceae</taxon>
        <taxon>Rhizobium/Agrobacterium group</taxon>
        <taxon>Rhizobium</taxon>
    </lineage>
</organism>
<accession>A0AAJ2LRN7</accession>
<dbReference type="GO" id="GO:0003824">
    <property type="term" value="F:catalytic activity"/>
    <property type="evidence" value="ECO:0007669"/>
    <property type="project" value="InterPro"/>
</dbReference>
<reference evidence="2" key="1">
    <citation type="submission" date="2023-04" db="EMBL/GenBank/DDBJ databases">
        <title>Genomic characterization of faba bean (Vicia faba) microsymbionts in Mexican soils.</title>
        <authorList>
            <person name="Rivera Orduna F.N."/>
            <person name="Guevara-Luna J."/>
            <person name="Yan J."/>
            <person name="Arroyo-Herrera I."/>
            <person name="Li Y."/>
            <person name="Vasquez-Murrieta M.S."/>
            <person name="Wang E.T."/>
        </authorList>
    </citation>
    <scope>NUCLEOTIDE SEQUENCE</scope>
    <source>
        <strain evidence="2">CH26</strain>
    </source>
</reference>